<evidence type="ECO:0000256" key="8">
    <source>
        <dbReference type="ARBA" id="ARBA00023157"/>
    </source>
</evidence>
<keyword evidence="10" id="KW-0862">Zinc</keyword>
<dbReference type="EMBL" id="JANEYG010000021">
    <property type="protein sequence ID" value="KAJ8918904.1"/>
    <property type="molecule type" value="Genomic_DNA"/>
</dbReference>
<feature type="region of interest" description="Disordered" evidence="13">
    <location>
        <begin position="339"/>
        <end position="403"/>
    </location>
</feature>
<dbReference type="GO" id="GO:0006508">
    <property type="term" value="P:proteolysis"/>
    <property type="evidence" value="ECO:0007669"/>
    <property type="project" value="UniProtKB-KW"/>
</dbReference>
<evidence type="ECO:0000256" key="5">
    <source>
        <dbReference type="ARBA" id="ARBA00022801"/>
    </source>
</evidence>
<evidence type="ECO:0000256" key="7">
    <source>
        <dbReference type="ARBA" id="ARBA00023145"/>
    </source>
</evidence>
<evidence type="ECO:0000256" key="12">
    <source>
        <dbReference type="PROSITE-ProRule" id="PRU01355"/>
    </source>
</evidence>
<keyword evidence="18" id="KW-1185">Reference proteome</keyword>
<keyword evidence="4" id="KW-0732">Signal</keyword>
<dbReference type="GO" id="GO:0008234">
    <property type="term" value="F:cysteine-type peptidase activity"/>
    <property type="evidence" value="ECO:0007669"/>
    <property type="project" value="UniProtKB-KW"/>
</dbReference>
<feature type="binding site" evidence="10">
    <location>
        <position position="80"/>
    </location>
    <ligand>
        <name>Zn(2+)</name>
        <dbReference type="ChEBI" id="CHEBI:29105"/>
        <label>1</label>
        <note>catalytic</note>
    </ligand>
</feature>
<dbReference type="SMART" id="SM00645">
    <property type="entry name" value="Pept_C1"/>
    <property type="match status" value="1"/>
</dbReference>
<evidence type="ECO:0000259" key="15">
    <source>
        <dbReference type="SMART" id="SM00645"/>
    </source>
</evidence>
<evidence type="ECO:0000256" key="14">
    <source>
        <dbReference type="SAM" id="Phobius"/>
    </source>
</evidence>
<evidence type="ECO:0000256" key="11">
    <source>
        <dbReference type="PIRSR" id="PIRSR601548-8"/>
    </source>
</evidence>
<feature type="transmembrane region" description="Helical" evidence="14">
    <location>
        <begin position="419"/>
        <end position="437"/>
    </location>
</feature>
<evidence type="ECO:0000256" key="9">
    <source>
        <dbReference type="ARBA" id="ARBA00023180"/>
    </source>
</evidence>
<organism evidence="17 18">
    <name type="scientific">Exocentrus adspersus</name>
    <dbReference type="NCBI Taxonomy" id="1586481"/>
    <lineage>
        <taxon>Eukaryota</taxon>
        <taxon>Metazoa</taxon>
        <taxon>Ecdysozoa</taxon>
        <taxon>Arthropoda</taxon>
        <taxon>Hexapoda</taxon>
        <taxon>Insecta</taxon>
        <taxon>Pterygota</taxon>
        <taxon>Neoptera</taxon>
        <taxon>Endopterygota</taxon>
        <taxon>Coleoptera</taxon>
        <taxon>Polyphaga</taxon>
        <taxon>Cucujiformia</taxon>
        <taxon>Chrysomeloidea</taxon>
        <taxon>Cerambycidae</taxon>
        <taxon>Lamiinae</taxon>
        <taxon>Acanthocinini</taxon>
        <taxon>Exocentrus</taxon>
    </lineage>
</organism>
<dbReference type="InterPro" id="IPR039417">
    <property type="entry name" value="Peptidase_C1A_papain-like"/>
</dbReference>
<keyword evidence="14" id="KW-1133">Transmembrane helix</keyword>
<keyword evidence="10" id="KW-0479">Metal-binding</keyword>
<comment type="similarity">
    <text evidence="2">Belongs to the peptidase C1 family.</text>
</comment>
<feature type="domain" description="Cathepsin propeptide inhibitor" evidence="16">
    <location>
        <begin position="448"/>
        <end position="514"/>
    </location>
</feature>
<keyword evidence="7" id="KW-0865">Zymogen</keyword>
<dbReference type="SUPFAM" id="SSF54001">
    <property type="entry name" value="Cysteine proteinases"/>
    <property type="match status" value="1"/>
</dbReference>
<protein>
    <recommendedName>
        <fullName evidence="19">Cathepsin L</fullName>
    </recommendedName>
</protein>
<comment type="caution">
    <text evidence="12">Lacks conserved residue(s) required for the propagation of feature annotation.</text>
</comment>
<dbReference type="GO" id="GO:0008237">
    <property type="term" value="F:metallopeptidase activity"/>
    <property type="evidence" value="ECO:0007669"/>
    <property type="project" value="InterPro"/>
</dbReference>
<keyword evidence="9" id="KW-0325">Glycoprotein</keyword>
<comment type="caution">
    <text evidence="17">The sequence shown here is derived from an EMBL/GenBank/DDBJ whole genome shotgun (WGS) entry which is preliminary data.</text>
</comment>
<dbReference type="SUPFAM" id="SSF55486">
    <property type="entry name" value="Metalloproteases ('zincins'), catalytic domain"/>
    <property type="match status" value="1"/>
</dbReference>
<proteinExistence type="inferred from homology"/>
<evidence type="ECO:0000256" key="6">
    <source>
        <dbReference type="ARBA" id="ARBA00022807"/>
    </source>
</evidence>
<dbReference type="Gene3D" id="3.90.70.10">
    <property type="entry name" value="Cysteine proteinases"/>
    <property type="match status" value="1"/>
</dbReference>
<keyword evidence="14" id="KW-0472">Membrane</keyword>
<dbReference type="InterPro" id="IPR000668">
    <property type="entry name" value="Peptidase_C1A_C"/>
</dbReference>
<gene>
    <name evidence="17" type="ORF">NQ315_016806</name>
</gene>
<sequence>MVAPEKMEAWKVEDMYMNADDYFVAFDLKESTSAFQGPGHMIEKPDGKEVDCYPTAHDFCNGTYRPRISDLMQVFHQMGHVQYFQQYQHLPLSQRNSPHPAIHDAIGESVALGALSPGQLKHMGLMQYERYQNNNKIQINYLMMMALAKIPVLPVALALGKWKEDVGSMKKDEWNSHWWKLLGKYQRVKHPVGIGRSKDDLDAIARYDMTGKPYDFEKGAMKVGSTKSYFEVVAYLTNYSTAIRADALLEYFKPLHEFLKKDNKLEERKKKEVNFSFWDIILIGIPMTYWVIFGGGCVFSVICLACLVTHNAPQPVQPAIPPIDPNVTDADVPEMPQFELYELPPGPSHGDPKSPVPSEKKPSGSSSTPTAKSHSGDITINITPPTPERSLTVTPSPTDLPADPNSNYKHARILIGKMYLLHWLLVVCLGVVAAASLSSAREDVEQAWIDFKASKRLPATHGRQYRNLREEVVRKQIFTQNFDKVAAHNKLYEDGAVSYALKISEFSDWTRDEKSTLNGYKKSKAQVADIDVTEFVPAKNAQIPDEIDWRKLGAVTPVKNQGHCGSCWAFSATGALEGQHYVKTGKLISISEQNLVDCSSDHNNMGCYGGDMNPAFTYVHNQDSIDSETAYPYEAENGRCRYEASGNVTTTRGYATIENGNEEYLKAAVATIGPIAVAIDASQDDFSFYSEGVYYNPDCIPGRNDPENELDHGVLVVGYGTEDGQDYWLIKNSWGTKWGDNGYIKMARNRDNNCGVAASASFPLNY</sequence>
<dbReference type="PROSITE" id="PS00139">
    <property type="entry name" value="THIOL_PROTEASE_CYS"/>
    <property type="match status" value="1"/>
</dbReference>
<accession>A0AAV8VXH0</accession>
<dbReference type="InterPro" id="IPR025660">
    <property type="entry name" value="Pept_his_AS"/>
</dbReference>
<comment type="similarity">
    <text evidence="1 12">Belongs to the peptidase M2 family.</text>
</comment>
<dbReference type="InterPro" id="IPR000169">
    <property type="entry name" value="Pept_cys_AS"/>
</dbReference>
<dbReference type="SMART" id="SM00848">
    <property type="entry name" value="Inhibitor_I29"/>
    <property type="match status" value="1"/>
</dbReference>
<dbReference type="Pfam" id="PF08246">
    <property type="entry name" value="Inhibitor_I29"/>
    <property type="match status" value="1"/>
</dbReference>
<evidence type="ECO:0000259" key="16">
    <source>
        <dbReference type="SMART" id="SM00848"/>
    </source>
</evidence>
<dbReference type="PROSITE" id="PS52011">
    <property type="entry name" value="PEPTIDASE_M2"/>
    <property type="match status" value="1"/>
</dbReference>
<reference evidence="17 18" key="1">
    <citation type="journal article" date="2023" name="Insect Mol. Biol.">
        <title>Genome sequencing provides insights into the evolution of gene families encoding plant cell wall-degrading enzymes in longhorned beetles.</title>
        <authorList>
            <person name="Shin N.R."/>
            <person name="Okamura Y."/>
            <person name="Kirsch R."/>
            <person name="Pauchet Y."/>
        </authorList>
    </citation>
    <scope>NUCLEOTIDE SEQUENCE [LARGE SCALE GENOMIC DNA]</scope>
    <source>
        <strain evidence="17">EAD_L_NR</strain>
    </source>
</reference>
<dbReference type="GO" id="GO:0016020">
    <property type="term" value="C:membrane"/>
    <property type="evidence" value="ECO:0007669"/>
    <property type="project" value="InterPro"/>
</dbReference>
<dbReference type="Pfam" id="PF01401">
    <property type="entry name" value="Peptidase_M2"/>
    <property type="match status" value="1"/>
</dbReference>
<feature type="transmembrane region" description="Helical" evidence="14">
    <location>
        <begin position="139"/>
        <end position="159"/>
    </location>
</feature>
<feature type="transmembrane region" description="Helical" evidence="14">
    <location>
        <begin position="280"/>
        <end position="308"/>
    </location>
</feature>
<evidence type="ECO:0000256" key="3">
    <source>
        <dbReference type="ARBA" id="ARBA00022670"/>
    </source>
</evidence>
<keyword evidence="5" id="KW-0378">Hydrolase</keyword>
<name>A0AAV8VXH0_9CUCU</name>
<dbReference type="InterPro" id="IPR025661">
    <property type="entry name" value="Pept_asp_AS"/>
</dbReference>
<dbReference type="PROSITE" id="PS00639">
    <property type="entry name" value="THIOL_PROTEASE_HIS"/>
    <property type="match status" value="1"/>
</dbReference>
<evidence type="ECO:0000256" key="1">
    <source>
        <dbReference type="ARBA" id="ARBA00008139"/>
    </source>
</evidence>
<keyword evidence="6" id="KW-0788">Thiol protease</keyword>
<keyword evidence="3" id="KW-0645">Protease</keyword>
<keyword evidence="8" id="KW-1015">Disulfide bond</keyword>
<feature type="compositionally biased region" description="Polar residues" evidence="13">
    <location>
        <begin position="376"/>
        <end position="397"/>
    </location>
</feature>
<dbReference type="AlphaFoldDB" id="A0AAV8VXH0"/>
<keyword evidence="14" id="KW-0812">Transmembrane</keyword>
<dbReference type="PROSITE" id="PS00640">
    <property type="entry name" value="THIOL_PROTEASE_ASN"/>
    <property type="match status" value="1"/>
</dbReference>
<evidence type="ECO:0008006" key="19">
    <source>
        <dbReference type="Google" id="ProtNLM"/>
    </source>
</evidence>
<evidence type="ECO:0000313" key="17">
    <source>
        <dbReference type="EMBL" id="KAJ8918904.1"/>
    </source>
</evidence>
<dbReference type="InterPro" id="IPR013201">
    <property type="entry name" value="Prot_inhib_I29"/>
</dbReference>
<dbReference type="GO" id="GO:0008241">
    <property type="term" value="F:peptidyl-dipeptidase activity"/>
    <property type="evidence" value="ECO:0007669"/>
    <property type="project" value="InterPro"/>
</dbReference>
<feature type="binding site" evidence="11">
    <location>
        <position position="76"/>
    </location>
    <ligand>
        <name>Zn(2+)</name>
        <dbReference type="ChEBI" id="CHEBI:29105"/>
        <label>2</label>
        <note>catalytic</note>
    </ligand>
</feature>
<feature type="binding site" evidence="11">
    <location>
        <position position="80"/>
    </location>
    <ligand>
        <name>Zn(2+)</name>
        <dbReference type="ChEBI" id="CHEBI:29105"/>
        <label>2</label>
        <note>catalytic</note>
    </ligand>
</feature>
<evidence type="ECO:0000256" key="2">
    <source>
        <dbReference type="ARBA" id="ARBA00008455"/>
    </source>
</evidence>
<feature type="domain" description="Peptidase C1A papain C-terminal" evidence="15">
    <location>
        <begin position="543"/>
        <end position="764"/>
    </location>
</feature>
<dbReference type="CDD" id="cd02248">
    <property type="entry name" value="Peptidase_C1A"/>
    <property type="match status" value="1"/>
</dbReference>
<evidence type="ECO:0000256" key="10">
    <source>
        <dbReference type="PIRSR" id="PIRSR601548-3"/>
    </source>
</evidence>
<evidence type="ECO:0000256" key="4">
    <source>
        <dbReference type="ARBA" id="ARBA00022729"/>
    </source>
</evidence>
<dbReference type="InterPro" id="IPR013128">
    <property type="entry name" value="Peptidase_C1A"/>
</dbReference>
<dbReference type="Pfam" id="PF00112">
    <property type="entry name" value="Peptidase_C1"/>
    <property type="match status" value="1"/>
</dbReference>
<evidence type="ECO:0000256" key="13">
    <source>
        <dbReference type="SAM" id="MobiDB-lite"/>
    </source>
</evidence>
<dbReference type="PANTHER" id="PTHR12411">
    <property type="entry name" value="CYSTEINE PROTEASE FAMILY C1-RELATED"/>
    <property type="match status" value="1"/>
</dbReference>
<dbReference type="FunFam" id="3.90.70.10:FF:000006">
    <property type="entry name" value="Cathepsin S"/>
    <property type="match status" value="1"/>
</dbReference>
<dbReference type="InterPro" id="IPR001548">
    <property type="entry name" value="Peptidase_M2"/>
</dbReference>
<dbReference type="InterPro" id="IPR038765">
    <property type="entry name" value="Papain-like_cys_pep_sf"/>
</dbReference>
<evidence type="ECO:0000313" key="18">
    <source>
        <dbReference type="Proteomes" id="UP001159042"/>
    </source>
</evidence>
<feature type="binding site" evidence="10">
    <location>
        <position position="76"/>
    </location>
    <ligand>
        <name>Zn(2+)</name>
        <dbReference type="ChEBI" id="CHEBI:29105"/>
        <label>1</label>
        <note>catalytic</note>
    </ligand>
</feature>
<feature type="compositionally biased region" description="Low complexity" evidence="13">
    <location>
        <begin position="363"/>
        <end position="373"/>
    </location>
</feature>
<dbReference type="Proteomes" id="UP001159042">
    <property type="component" value="Unassembled WGS sequence"/>
</dbReference>
<dbReference type="PRINTS" id="PR00705">
    <property type="entry name" value="PAPAIN"/>
</dbReference>